<dbReference type="InterPro" id="IPR001680">
    <property type="entry name" value="WD40_rpt"/>
</dbReference>
<feature type="repeat" description="WD" evidence="3">
    <location>
        <begin position="213"/>
        <end position="245"/>
    </location>
</feature>
<keyword evidence="2" id="KW-0677">Repeat</keyword>
<dbReference type="STRING" id="180498.A0A067K450"/>
<evidence type="ECO:0000313" key="4">
    <source>
        <dbReference type="EMBL" id="KDP31001.1"/>
    </source>
</evidence>
<keyword evidence="1 3" id="KW-0853">WD repeat</keyword>
<evidence type="ECO:0000256" key="3">
    <source>
        <dbReference type="PROSITE-ProRule" id="PRU00221"/>
    </source>
</evidence>
<keyword evidence="5" id="KW-1185">Reference proteome</keyword>
<dbReference type="PANTHER" id="PTHR22844">
    <property type="entry name" value="F-BOX AND WD40 DOMAIN PROTEIN"/>
    <property type="match status" value="1"/>
</dbReference>
<organism evidence="4 5">
    <name type="scientific">Jatropha curcas</name>
    <name type="common">Barbados nut</name>
    <dbReference type="NCBI Taxonomy" id="180498"/>
    <lineage>
        <taxon>Eukaryota</taxon>
        <taxon>Viridiplantae</taxon>
        <taxon>Streptophyta</taxon>
        <taxon>Embryophyta</taxon>
        <taxon>Tracheophyta</taxon>
        <taxon>Spermatophyta</taxon>
        <taxon>Magnoliopsida</taxon>
        <taxon>eudicotyledons</taxon>
        <taxon>Gunneridae</taxon>
        <taxon>Pentapetalae</taxon>
        <taxon>rosids</taxon>
        <taxon>fabids</taxon>
        <taxon>Malpighiales</taxon>
        <taxon>Euphorbiaceae</taxon>
        <taxon>Crotonoideae</taxon>
        <taxon>Jatropheae</taxon>
        <taxon>Jatropha</taxon>
    </lineage>
</organism>
<dbReference type="InterPro" id="IPR020472">
    <property type="entry name" value="WD40_PAC1"/>
</dbReference>
<sequence length="358" mass="40358">MDPFTPKYNCLTTLKTPTPQQITCLALHNNFLYAASINEINVFDLSTYTQIDTFSTNDPTSGSIKSIAFHNTKIFTAHQDCKIRVWQISQYSKEHQLLSTLPTVKDRLRHFMLPRNYINVRRHRKRLWIEHWDAVSGLAVHGGLIYSVSWDKSFKIWNVKNNRCLESLLAHQDAVNTLAVSDNGTVYTGSADGFIRVWEKVGDKRKHSLVTTLKKHKSTVNALALNGDGSVLFSGGCDRSIMVWERKEVDDNAHQMVFVEALRGHEGPILCLTNVDHLLVSGSSDRTIRIWEHGKKSGYCCMVVLEGHERPVKSVVAVRRSGCNNGSSMLSICSGSLDGEIKEWEVSADQLKPEEDGW</sequence>
<dbReference type="PANTHER" id="PTHR22844:SF324">
    <property type="entry name" value="TRANSDUCIN_WD40 REPEAT PROTEIN"/>
    <property type="match status" value="1"/>
</dbReference>
<dbReference type="AlphaFoldDB" id="A0A067K450"/>
<feature type="repeat" description="WD" evidence="3">
    <location>
        <begin position="168"/>
        <end position="199"/>
    </location>
</feature>
<evidence type="ECO:0000256" key="1">
    <source>
        <dbReference type="ARBA" id="ARBA00022574"/>
    </source>
</evidence>
<evidence type="ECO:0000313" key="5">
    <source>
        <dbReference type="Proteomes" id="UP000027138"/>
    </source>
</evidence>
<dbReference type="FunFam" id="2.130.10.10:FF:000775">
    <property type="entry name" value="BnaA09g28200D protein"/>
    <property type="match status" value="1"/>
</dbReference>
<name>A0A067K450_JATCU</name>
<dbReference type="EMBL" id="KK914632">
    <property type="protein sequence ID" value="KDP31001.1"/>
    <property type="molecule type" value="Genomic_DNA"/>
</dbReference>
<dbReference type="PROSITE" id="PS50294">
    <property type="entry name" value="WD_REPEATS_REGION"/>
    <property type="match status" value="3"/>
</dbReference>
<dbReference type="OrthoDB" id="674604at2759"/>
<evidence type="ECO:0008006" key="6">
    <source>
        <dbReference type="Google" id="ProtNLM"/>
    </source>
</evidence>
<accession>A0A067K450</accession>
<evidence type="ECO:0000256" key="2">
    <source>
        <dbReference type="ARBA" id="ARBA00022737"/>
    </source>
</evidence>
<dbReference type="KEGG" id="jcu:105640732"/>
<protein>
    <recommendedName>
        <fullName evidence="6">Anaphase-promoting complex subunit 4 WD40 domain-containing protein</fullName>
    </recommendedName>
</protein>
<dbReference type="Pfam" id="PF00400">
    <property type="entry name" value="WD40"/>
    <property type="match status" value="5"/>
</dbReference>
<dbReference type="InterPro" id="IPR015943">
    <property type="entry name" value="WD40/YVTN_repeat-like_dom_sf"/>
</dbReference>
<dbReference type="CDD" id="cd00200">
    <property type="entry name" value="WD40"/>
    <property type="match status" value="1"/>
</dbReference>
<dbReference type="InterPro" id="IPR045182">
    <property type="entry name" value="JINGUBANG-like"/>
</dbReference>
<gene>
    <name evidence="4" type="ORF">JCGZ_11377</name>
</gene>
<reference evidence="4 5" key="1">
    <citation type="journal article" date="2014" name="PLoS ONE">
        <title>Global Analysis of Gene Expression Profiles in Physic Nut (Jatropha curcas L.) Seedlings Exposed to Salt Stress.</title>
        <authorList>
            <person name="Zhang L."/>
            <person name="Zhang C."/>
            <person name="Wu P."/>
            <person name="Chen Y."/>
            <person name="Li M."/>
            <person name="Jiang H."/>
            <person name="Wu G."/>
        </authorList>
    </citation>
    <scope>NUCLEOTIDE SEQUENCE [LARGE SCALE GENOMIC DNA]</scope>
    <source>
        <strain evidence="5">cv. GZQX0401</strain>
        <tissue evidence="4">Young leaves</tissue>
    </source>
</reference>
<dbReference type="Proteomes" id="UP000027138">
    <property type="component" value="Unassembled WGS sequence"/>
</dbReference>
<dbReference type="PRINTS" id="PR00320">
    <property type="entry name" value="GPROTEINBRPT"/>
</dbReference>
<dbReference type="SMART" id="SM00320">
    <property type="entry name" value="WD40"/>
    <property type="match status" value="7"/>
</dbReference>
<dbReference type="PROSITE" id="PS50082">
    <property type="entry name" value="WD_REPEATS_2"/>
    <property type="match status" value="3"/>
</dbReference>
<dbReference type="SUPFAM" id="SSF50978">
    <property type="entry name" value="WD40 repeat-like"/>
    <property type="match status" value="1"/>
</dbReference>
<feature type="repeat" description="WD" evidence="3">
    <location>
        <begin position="262"/>
        <end position="292"/>
    </location>
</feature>
<dbReference type="InterPro" id="IPR036322">
    <property type="entry name" value="WD40_repeat_dom_sf"/>
</dbReference>
<proteinExistence type="predicted"/>
<dbReference type="Gene3D" id="2.130.10.10">
    <property type="entry name" value="YVTN repeat-like/Quinoprotein amine dehydrogenase"/>
    <property type="match status" value="3"/>
</dbReference>